<accession>A0A1M2V8U3</accession>
<name>A0A1M2V8U3_TRAPU</name>
<dbReference type="OMA" id="YSVHRHH"/>
<dbReference type="Gene3D" id="2.40.70.10">
    <property type="entry name" value="Acid Proteases"/>
    <property type="match status" value="1"/>
</dbReference>
<dbReference type="Pfam" id="PF13650">
    <property type="entry name" value="Asp_protease_2"/>
    <property type="match status" value="1"/>
</dbReference>
<feature type="compositionally biased region" description="Low complexity" evidence="1">
    <location>
        <begin position="166"/>
        <end position="179"/>
    </location>
</feature>
<dbReference type="AlphaFoldDB" id="A0A1M2V8U3"/>
<keyword evidence="3" id="KW-1185">Reference proteome</keyword>
<sequence>VASDTSAGLVKRNEHGQVVLSTGNFVPSIIAGDTLRERVQEYYRQHPRAHDAPAVQHMLFEPVNLAAPATPEPTFQYMVATDYPRPVSASRGLIHGLEHHNGLFQQLEHEMYASDRRRQPPKPAPVVHNETRADRAHRRAAQRDEPEERAISLPPPATHTERLPDAPAARASEAPIASENARTNGPHTAAAQPAPMPEHPFRDVRDATYAPPTQRNFGLPPVASQKPTAVPRRNDAAYKSFVPVYGPKHAINVYRRCLEARISITQEELLALAPEIRNATREACSTRRVPVDGQDTGDTMGAAGARRAANLFADMPASYSLAVVDDSLVQTDHPPPGSLVIDDPLDCLLKAGQVPPPLKTSTSSLSIRAIEGAFQNQSNVACILDSGSAIVSMSEGLCNKLGLAFDPSVVLHMQSANGELNPSLGLARNVPVRFGSIVVYFQFHVIRSPAYDVLLGRPFDILTKSIVQIFDDGSQTITLHDPNSSVLTEVPTLPRRPPEFAKPLCVKAEDFRDSRNRSLTRERSRLYSVHRHHARTLLL</sequence>
<feature type="region of interest" description="Disordered" evidence="1">
    <location>
        <begin position="114"/>
        <end position="231"/>
    </location>
</feature>
<comment type="caution">
    <text evidence="2">The sequence shown here is derived from an EMBL/GenBank/DDBJ whole genome shotgun (WGS) entry which is preliminary data.</text>
</comment>
<dbReference type="OrthoDB" id="2801388at2759"/>
<protein>
    <recommendedName>
        <fullName evidence="4">Aspartic peptidase DDI1-type domain-containing protein</fullName>
    </recommendedName>
</protein>
<feature type="non-terminal residue" evidence="2">
    <location>
        <position position="1"/>
    </location>
</feature>
<proteinExistence type="predicted"/>
<evidence type="ECO:0000256" key="1">
    <source>
        <dbReference type="SAM" id="MobiDB-lite"/>
    </source>
</evidence>
<feature type="compositionally biased region" description="Basic and acidic residues" evidence="1">
    <location>
        <begin position="141"/>
        <end position="150"/>
    </location>
</feature>
<evidence type="ECO:0008006" key="4">
    <source>
        <dbReference type="Google" id="ProtNLM"/>
    </source>
</evidence>
<dbReference type="SUPFAM" id="SSF50630">
    <property type="entry name" value="Acid proteases"/>
    <property type="match status" value="1"/>
</dbReference>
<dbReference type="EMBL" id="MNAD01001575">
    <property type="protein sequence ID" value="OJT03923.1"/>
    <property type="molecule type" value="Genomic_DNA"/>
</dbReference>
<evidence type="ECO:0000313" key="2">
    <source>
        <dbReference type="EMBL" id="OJT03923.1"/>
    </source>
</evidence>
<dbReference type="InterPro" id="IPR021109">
    <property type="entry name" value="Peptidase_aspartic_dom_sf"/>
</dbReference>
<evidence type="ECO:0000313" key="3">
    <source>
        <dbReference type="Proteomes" id="UP000184267"/>
    </source>
</evidence>
<dbReference type="Proteomes" id="UP000184267">
    <property type="component" value="Unassembled WGS sequence"/>
</dbReference>
<reference evidence="2 3" key="1">
    <citation type="submission" date="2016-10" db="EMBL/GenBank/DDBJ databases">
        <title>Genome sequence of the basidiomycete white-rot fungus Trametes pubescens.</title>
        <authorList>
            <person name="Makela M.R."/>
            <person name="Granchi Z."/>
            <person name="Peng M."/>
            <person name="De Vries R.P."/>
            <person name="Grigoriev I."/>
            <person name="Riley R."/>
            <person name="Hilden K."/>
        </authorList>
    </citation>
    <scope>NUCLEOTIDE SEQUENCE [LARGE SCALE GENOMIC DNA]</scope>
    <source>
        <strain evidence="2 3">FBCC735</strain>
    </source>
</reference>
<dbReference type="STRING" id="154538.A0A1M2V8U3"/>
<organism evidence="2 3">
    <name type="scientific">Trametes pubescens</name>
    <name type="common">White-rot fungus</name>
    <dbReference type="NCBI Taxonomy" id="154538"/>
    <lineage>
        <taxon>Eukaryota</taxon>
        <taxon>Fungi</taxon>
        <taxon>Dikarya</taxon>
        <taxon>Basidiomycota</taxon>
        <taxon>Agaricomycotina</taxon>
        <taxon>Agaricomycetes</taxon>
        <taxon>Polyporales</taxon>
        <taxon>Polyporaceae</taxon>
        <taxon>Trametes</taxon>
    </lineage>
</organism>
<dbReference type="CDD" id="cd00303">
    <property type="entry name" value="retropepsin_like"/>
    <property type="match status" value="1"/>
</dbReference>
<gene>
    <name evidence="2" type="ORF">TRAPUB_5376</name>
</gene>